<evidence type="ECO:0000313" key="2">
    <source>
        <dbReference type="Proteomes" id="UP000293623"/>
    </source>
</evidence>
<gene>
    <name evidence="1" type="ORF">ETX26_04635</name>
</gene>
<dbReference type="EMBL" id="SDPV01000001">
    <property type="protein sequence ID" value="RXZ66009.1"/>
    <property type="molecule type" value="Genomic_DNA"/>
</dbReference>
<proteinExistence type="predicted"/>
<organism evidence="1 2">
    <name type="scientific">Pelagerythrobacter rhizovicinus</name>
    <dbReference type="NCBI Taxonomy" id="2268576"/>
    <lineage>
        <taxon>Bacteria</taxon>
        <taxon>Pseudomonadati</taxon>
        <taxon>Pseudomonadota</taxon>
        <taxon>Alphaproteobacteria</taxon>
        <taxon>Sphingomonadales</taxon>
        <taxon>Erythrobacteraceae</taxon>
        <taxon>Pelagerythrobacter</taxon>
    </lineage>
</organism>
<dbReference type="RefSeq" id="WP_129523484.1">
    <property type="nucleotide sequence ID" value="NZ_SDPV01000001.1"/>
</dbReference>
<accession>A0A4Q2KN85</accession>
<protein>
    <submittedName>
        <fullName evidence="1">Uncharacterized protein</fullName>
    </submittedName>
</protein>
<name>A0A4Q2KN85_9SPHN</name>
<evidence type="ECO:0000313" key="1">
    <source>
        <dbReference type="EMBL" id="RXZ66009.1"/>
    </source>
</evidence>
<dbReference type="OrthoDB" id="7405225at2"/>
<sequence length="231" mass="24367">MGVLFACAFVAACSNEHVVPVADEIDPAVAAALNDQILTDPDLSRQNEGSAALTGGVDHALPLVNDSPRASDAAREEALALLGGRDRLLRLPPVAKRGEEVPLKDRITVTARAAYAGASERCVRSLRRGFIWAARMPAQFPVYPRGATQEAAGNDVEGCTLRAVNFRTPVPPKEVLAFYHTRALGAGFSSTLTVAGEETVLSGRRGDASFAVYARTGPSGLTDIDLVTRGL</sequence>
<keyword evidence="2" id="KW-1185">Reference proteome</keyword>
<dbReference type="Proteomes" id="UP000293623">
    <property type="component" value="Unassembled WGS sequence"/>
</dbReference>
<comment type="caution">
    <text evidence="1">The sequence shown here is derived from an EMBL/GenBank/DDBJ whole genome shotgun (WGS) entry which is preliminary data.</text>
</comment>
<dbReference type="AlphaFoldDB" id="A0A4Q2KN85"/>
<reference evidence="1 2" key="1">
    <citation type="submission" date="2019-01" db="EMBL/GenBank/DDBJ databases">
        <title>Altererythrobacter rhizovicinus sp. nov., isolated from the rhizosphere soil of Haloxylon ammodendron.</title>
        <authorList>
            <person name="Li H.-P."/>
            <person name="Gou J.-Y."/>
            <person name="Yao D."/>
            <person name="Han Q.-Q."/>
            <person name="Shao K.-Z."/>
            <person name="Zhao Q."/>
            <person name="Zhang J.-L."/>
        </authorList>
    </citation>
    <scope>NUCLEOTIDE SEQUENCE [LARGE SCALE GENOMIC DNA]</scope>
    <source>
        <strain evidence="1 2">AY-3R</strain>
    </source>
</reference>